<evidence type="ECO:0000313" key="1">
    <source>
        <dbReference type="EMBL" id="MCI55549.1"/>
    </source>
</evidence>
<evidence type="ECO:0000313" key="2">
    <source>
        <dbReference type="Proteomes" id="UP000265520"/>
    </source>
</evidence>
<dbReference type="Proteomes" id="UP000265520">
    <property type="component" value="Unassembled WGS sequence"/>
</dbReference>
<sequence>DGWKMGGSAFWFVGGGCEIVAGVWEGVVSSNCGLGRCDELGGGRVCGWAEIDVWAGGC</sequence>
<dbReference type="AlphaFoldDB" id="A0A392T3C6"/>
<accession>A0A392T3C6</accession>
<proteinExistence type="predicted"/>
<keyword evidence="2" id="KW-1185">Reference proteome</keyword>
<reference evidence="1 2" key="1">
    <citation type="journal article" date="2018" name="Front. Plant Sci.">
        <title>Red Clover (Trifolium pratense) and Zigzag Clover (T. medium) - A Picture of Genomic Similarities and Differences.</title>
        <authorList>
            <person name="Dluhosova J."/>
            <person name="Istvanek J."/>
            <person name="Nedelnik J."/>
            <person name="Repkova J."/>
        </authorList>
    </citation>
    <scope>NUCLEOTIDE SEQUENCE [LARGE SCALE GENOMIC DNA]</scope>
    <source>
        <strain evidence="2">cv. 10/8</strain>
        <tissue evidence="1">Leaf</tissue>
    </source>
</reference>
<name>A0A392T3C6_9FABA</name>
<protein>
    <submittedName>
        <fullName evidence="1">Uncharacterized protein</fullName>
    </submittedName>
</protein>
<organism evidence="1 2">
    <name type="scientific">Trifolium medium</name>
    <dbReference type="NCBI Taxonomy" id="97028"/>
    <lineage>
        <taxon>Eukaryota</taxon>
        <taxon>Viridiplantae</taxon>
        <taxon>Streptophyta</taxon>
        <taxon>Embryophyta</taxon>
        <taxon>Tracheophyta</taxon>
        <taxon>Spermatophyta</taxon>
        <taxon>Magnoliopsida</taxon>
        <taxon>eudicotyledons</taxon>
        <taxon>Gunneridae</taxon>
        <taxon>Pentapetalae</taxon>
        <taxon>rosids</taxon>
        <taxon>fabids</taxon>
        <taxon>Fabales</taxon>
        <taxon>Fabaceae</taxon>
        <taxon>Papilionoideae</taxon>
        <taxon>50 kb inversion clade</taxon>
        <taxon>NPAAA clade</taxon>
        <taxon>Hologalegina</taxon>
        <taxon>IRL clade</taxon>
        <taxon>Trifolieae</taxon>
        <taxon>Trifolium</taxon>
    </lineage>
</organism>
<dbReference type="EMBL" id="LXQA010498107">
    <property type="protein sequence ID" value="MCI55549.1"/>
    <property type="molecule type" value="Genomic_DNA"/>
</dbReference>
<feature type="non-terminal residue" evidence="1">
    <location>
        <position position="1"/>
    </location>
</feature>
<comment type="caution">
    <text evidence="1">The sequence shown here is derived from an EMBL/GenBank/DDBJ whole genome shotgun (WGS) entry which is preliminary data.</text>
</comment>